<dbReference type="SUPFAM" id="SSF47413">
    <property type="entry name" value="lambda repressor-like DNA-binding domains"/>
    <property type="match status" value="1"/>
</dbReference>
<sequence>MESISEKLRSAREVRGLSLEQVERDTHISKRYIQALEVEDFDQLPGEAYLLGFLRSYAAYLGLDPDDVVGLYRNMQIQEQPLPMDELLDRKPLKVPVKSLAGLLLVVLLGGGIYLFLQTDLKLPSFSRPVVQESASAPPILLSNQFIERRFAQGDRVAVPVGDTRALLQFISIGDRVALGSEAGIVEISRGSSRSLDITGEGTPDVRVAIREIYLDEDPPLVVARIDRVVGQLQEESSRAALLSEEDRLEIEIGQTREPSRERSPQVVASLGQEIEFPLSLEVLESTLVRYQVDQGSRQEAVYARGESLSLSASHLVRLWVSNAGNVDLNVAGTSLSLGRQGEVVALVFRRIADGDEFLVEQLPLY</sequence>
<evidence type="ECO:0000313" key="4">
    <source>
        <dbReference type="Proteomes" id="UP000186400"/>
    </source>
</evidence>
<name>A0A1N6RE37_9SPIO</name>
<keyword evidence="1" id="KW-0472">Membrane</keyword>
<protein>
    <submittedName>
        <fullName evidence="3">Helix-turn-helix domain-containing protein</fullName>
    </submittedName>
</protein>
<accession>A0A1N6RE37</accession>
<dbReference type="Gene3D" id="1.10.260.40">
    <property type="entry name" value="lambda repressor-like DNA-binding domains"/>
    <property type="match status" value="1"/>
</dbReference>
<dbReference type="Pfam" id="PF13413">
    <property type="entry name" value="HTH_25"/>
    <property type="match status" value="1"/>
</dbReference>
<evidence type="ECO:0000313" key="3">
    <source>
        <dbReference type="EMBL" id="SIQ27059.1"/>
    </source>
</evidence>
<keyword evidence="1" id="KW-0812">Transmembrane</keyword>
<dbReference type="RefSeq" id="WP_076488357.1">
    <property type="nucleotide sequence ID" value="NZ_FTMS01000006.1"/>
</dbReference>
<dbReference type="GO" id="GO:0003677">
    <property type="term" value="F:DNA binding"/>
    <property type="evidence" value="ECO:0007669"/>
    <property type="project" value="InterPro"/>
</dbReference>
<keyword evidence="4" id="KW-1185">Reference proteome</keyword>
<dbReference type="PANTHER" id="PTHR34475">
    <property type="match status" value="1"/>
</dbReference>
<feature type="domain" description="HTH cro/C1-type" evidence="2">
    <location>
        <begin position="8"/>
        <end position="68"/>
    </location>
</feature>
<dbReference type="EMBL" id="FTMS01000006">
    <property type="protein sequence ID" value="SIQ27059.1"/>
    <property type="molecule type" value="Genomic_DNA"/>
</dbReference>
<evidence type="ECO:0000256" key="1">
    <source>
        <dbReference type="SAM" id="Phobius"/>
    </source>
</evidence>
<feature type="transmembrane region" description="Helical" evidence="1">
    <location>
        <begin position="100"/>
        <end position="117"/>
    </location>
</feature>
<dbReference type="STRING" id="159291.SAMN05920897_10672"/>
<proteinExistence type="predicted"/>
<dbReference type="AlphaFoldDB" id="A0A1N6RE37"/>
<dbReference type="Proteomes" id="UP000186400">
    <property type="component" value="Unassembled WGS sequence"/>
</dbReference>
<dbReference type="OrthoDB" id="9797543at2"/>
<dbReference type="PROSITE" id="PS50943">
    <property type="entry name" value="HTH_CROC1"/>
    <property type="match status" value="1"/>
</dbReference>
<dbReference type="InterPro" id="IPR001387">
    <property type="entry name" value="Cro/C1-type_HTH"/>
</dbReference>
<dbReference type="PANTHER" id="PTHR34475:SF1">
    <property type="entry name" value="CYTOSKELETON PROTEIN RODZ"/>
    <property type="match status" value="1"/>
</dbReference>
<dbReference type="InterPro" id="IPR050400">
    <property type="entry name" value="Bact_Cytoskel_RodZ"/>
</dbReference>
<dbReference type="SMART" id="SM00530">
    <property type="entry name" value="HTH_XRE"/>
    <property type="match status" value="1"/>
</dbReference>
<organism evidence="3 4">
    <name type="scientific">Alkalispirochaeta americana</name>
    <dbReference type="NCBI Taxonomy" id="159291"/>
    <lineage>
        <taxon>Bacteria</taxon>
        <taxon>Pseudomonadati</taxon>
        <taxon>Spirochaetota</taxon>
        <taxon>Spirochaetia</taxon>
        <taxon>Spirochaetales</taxon>
        <taxon>Spirochaetaceae</taxon>
        <taxon>Alkalispirochaeta</taxon>
    </lineage>
</organism>
<evidence type="ECO:0000259" key="2">
    <source>
        <dbReference type="PROSITE" id="PS50943"/>
    </source>
</evidence>
<reference evidence="3 4" key="1">
    <citation type="submission" date="2017-01" db="EMBL/GenBank/DDBJ databases">
        <authorList>
            <person name="Mah S.A."/>
            <person name="Swanson W.J."/>
            <person name="Moy G.W."/>
            <person name="Vacquier V.D."/>
        </authorList>
    </citation>
    <scope>NUCLEOTIDE SEQUENCE [LARGE SCALE GENOMIC DNA]</scope>
    <source>
        <strain evidence="3 4">ASpG1</strain>
    </source>
</reference>
<gene>
    <name evidence="3" type="ORF">SAMN05920897_10672</name>
</gene>
<keyword evidence="1" id="KW-1133">Transmembrane helix</keyword>
<dbReference type="CDD" id="cd00093">
    <property type="entry name" value="HTH_XRE"/>
    <property type="match status" value="1"/>
</dbReference>
<dbReference type="InterPro" id="IPR010982">
    <property type="entry name" value="Lambda_DNA-bd_dom_sf"/>
</dbReference>